<reference evidence="1 2" key="1">
    <citation type="submission" date="2008-10" db="EMBL/GenBank/DDBJ databases">
        <title>Draft genome sequence of Desulvovibrio piger (ATCC 29098).</title>
        <authorList>
            <person name="Sudarsanam P."/>
            <person name="Ley R."/>
            <person name="Guruge J."/>
            <person name="Turnbaugh P.J."/>
            <person name="Mahowald M."/>
            <person name="Liep D."/>
            <person name="Gordon J."/>
        </authorList>
    </citation>
    <scope>NUCLEOTIDE SEQUENCE [LARGE SCALE GENOMIC DNA]</scope>
    <source>
        <strain evidence="1 2">ATCC 29098</strain>
    </source>
</reference>
<name>B6WR48_9BACT</name>
<evidence type="ECO:0000313" key="2">
    <source>
        <dbReference type="Proteomes" id="UP000003676"/>
    </source>
</evidence>
<evidence type="ECO:0000313" key="1">
    <source>
        <dbReference type="EMBL" id="EEB34655.1"/>
    </source>
</evidence>
<protein>
    <submittedName>
        <fullName evidence="1">Uncharacterized protein</fullName>
    </submittedName>
</protein>
<dbReference type="Proteomes" id="UP000003676">
    <property type="component" value="Unassembled WGS sequence"/>
</dbReference>
<organism evidence="1 2">
    <name type="scientific">Desulfovibrio piger ATCC 29098</name>
    <dbReference type="NCBI Taxonomy" id="411464"/>
    <lineage>
        <taxon>Bacteria</taxon>
        <taxon>Pseudomonadati</taxon>
        <taxon>Thermodesulfobacteriota</taxon>
        <taxon>Desulfovibrionia</taxon>
        <taxon>Desulfovibrionales</taxon>
        <taxon>Desulfovibrionaceae</taxon>
        <taxon>Desulfovibrio</taxon>
    </lineage>
</organism>
<dbReference type="HOGENOM" id="CLU_2805494_0_0_7"/>
<dbReference type="AlphaFoldDB" id="B6WR48"/>
<proteinExistence type="predicted"/>
<gene>
    <name evidence="1" type="ORF">DESPIG_00529</name>
</gene>
<accession>B6WR48</accession>
<sequence>MTAFSVLRRHRCVAGDAVFHFRDGPGLRSQSKNSLASRLFFMSAGHDHPGDREKAFFFNRKIWKGNS</sequence>
<comment type="caution">
    <text evidence="1">The sequence shown here is derived from an EMBL/GenBank/DDBJ whole genome shotgun (WGS) entry which is preliminary data.</text>
</comment>
<reference evidence="1 2" key="2">
    <citation type="submission" date="2008-10" db="EMBL/GenBank/DDBJ databases">
        <authorList>
            <person name="Fulton L."/>
            <person name="Clifton S."/>
            <person name="Fulton B."/>
            <person name="Xu J."/>
            <person name="Minx P."/>
            <person name="Pepin K.H."/>
            <person name="Johnson M."/>
            <person name="Bhonagiri V."/>
            <person name="Nash W.E."/>
            <person name="Mardis E.R."/>
            <person name="Wilson R.K."/>
        </authorList>
    </citation>
    <scope>NUCLEOTIDE SEQUENCE [LARGE SCALE GENOMIC DNA]</scope>
    <source>
        <strain evidence="1 2">ATCC 29098</strain>
    </source>
</reference>
<dbReference type="EMBL" id="ABXU01000021">
    <property type="protein sequence ID" value="EEB34655.1"/>
    <property type="molecule type" value="Genomic_DNA"/>
</dbReference>